<dbReference type="InterPro" id="IPR028098">
    <property type="entry name" value="Glyco_trans_4-like_N"/>
</dbReference>
<keyword evidence="1" id="KW-1133">Transmembrane helix</keyword>
<feature type="domain" description="Glycosyltransferase subfamily 4-like N-terminal" evidence="2">
    <location>
        <begin position="107"/>
        <end position="208"/>
    </location>
</feature>
<dbReference type="PANTHER" id="PTHR45947">
    <property type="entry name" value="SULFOQUINOVOSYL TRANSFERASE SQD2"/>
    <property type="match status" value="1"/>
</dbReference>
<protein>
    <submittedName>
        <fullName evidence="3">Glycosyltransferase</fullName>
    </submittedName>
</protein>
<dbReference type="SUPFAM" id="SSF53756">
    <property type="entry name" value="UDP-Glycosyltransferase/glycogen phosphorylase"/>
    <property type="match status" value="1"/>
</dbReference>
<dbReference type="Pfam" id="PF13692">
    <property type="entry name" value="Glyco_trans_1_4"/>
    <property type="match status" value="1"/>
</dbReference>
<evidence type="ECO:0000259" key="2">
    <source>
        <dbReference type="Pfam" id="PF13439"/>
    </source>
</evidence>
<comment type="caution">
    <text evidence="3">The sequence shown here is derived from an EMBL/GenBank/DDBJ whole genome shotgun (WGS) entry which is preliminary data.</text>
</comment>
<dbReference type="GO" id="GO:0016757">
    <property type="term" value="F:glycosyltransferase activity"/>
    <property type="evidence" value="ECO:0007669"/>
    <property type="project" value="TreeGrafter"/>
</dbReference>
<gene>
    <name evidence="3" type="ORF">IQ249_01915</name>
</gene>
<dbReference type="RefSeq" id="WP_194027729.1">
    <property type="nucleotide sequence ID" value="NZ_JADEWZ010000002.1"/>
</dbReference>
<keyword evidence="4" id="KW-1185">Reference proteome</keyword>
<reference evidence="3" key="1">
    <citation type="submission" date="2020-10" db="EMBL/GenBank/DDBJ databases">
        <authorList>
            <person name="Castelo-Branco R."/>
            <person name="Eusebio N."/>
            <person name="Adriana R."/>
            <person name="Vieira A."/>
            <person name="Brugerolle De Fraissinette N."/>
            <person name="Rezende De Castro R."/>
            <person name="Schneider M.P."/>
            <person name="Vasconcelos V."/>
            <person name="Leao P.N."/>
        </authorList>
    </citation>
    <scope>NUCLEOTIDE SEQUENCE</scope>
    <source>
        <strain evidence="3">LEGE 07157</strain>
    </source>
</reference>
<dbReference type="EMBL" id="JADEWZ010000002">
    <property type="protein sequence ID" value="MBE9114643.1"/>
    <property type="molecule type" value="Genomic_DNA"/>
</dbReference>
<dbReference type="InterPro" id="IPR050194">
    <property type="entry name" value="Glycosyltransferase_grp1"/>
</dbReference>
<keyword evidence="1" id="KW-0812">Transmembrane</keyword>
<evidence type="ECO:0000256" key="1">
    <source>
        <dbReference type="SAM" id="Phobius"/>
    </source>
</evidence>
<proteinExistence type="predicted"/>
<keyword evidence="1" id="KW-0472">Membrane</keyword>
<dbReference type="Proteomes" id="UP000654482">
    <property type="component" value="Unassembled WGS sequence"/>
</dbReference>
<name>A0A8J7B8K1_9CYAN</name>
<evidence type="ECO:0000313" key="3">
    <source>
        <dbReference type="EMBL" id="MBE9114643.1"/>
    </source>
</evidence>
<dbReference type="PANTHER" id="PTHR45947:SF15">
    <property type="entry name" value="TEICHURONIC ACID BIOSYNTHESIS GLYCOSYLTRANSFERASE TUAC-RELATED"/>
    <property type="match status" value="1"/>
</dbReference>
<dbReference type="Pfam" id="PF13439">
    <property type="entry name" value="Glyco_transf_4"/>
    <property type="match status" value="1"/>
</dbReference>
<organism evidence="3 4">
    <name type="scientific">Lusitaniella coriacea LEGE 07157</name>
    <dbReference type="NCBI Taxonomy" id="945747"/>
    <lineage>
        <taxon>Bacteria</taxon>
        <taxon>Bacillati</taxon>
        <taxon>Cyanobacteriota</taxon>
        <taxon>Cyanophyceae</taxon>
        <taxon>Spirulinales</taxon>
        <taxon>Lusitaniellaceae</taxon>
        <taxon>Lusitaniella</taxon>
    </lineage>
</organism>
<dbReference type="Gene3D" id="3.40.50.2000">
    <property type="entry name" value="Glycogen Phosphorylase B"/>
    <property type="match status" value="2"/>
</dbReference>
<sequence length="403" mass="44575">MTIAYLINQYPKVSHSFIRTEIAGVEACGIPVARFAIRACRGELADEADRAELEKTRVVLDVGIFGLLVHLVWVLFSRPLPFFRGLWLAVAVGWGSERGLLNHFAYLAEACVLLHWFARSRVDRVHAHFGTNSTTVAMLCRELGGPPYSFTVHGPEEFDKVRAIALPEKIDRAAFIVAISSFGRSQLYRWCDREQWEKIHVVHCGVDSAFLDRSPLPIPNEPNLVCVGRLCEQKGQLLLLKAARQLAAENVEFHLTFVGDGELRQPIEEAIAQWGLRDRVKITGWASAKEVQRQILAARTMVLPSFAEGLPVVIMEALALNRPVLSTYVAGIPELVEPGVSGWLVPPGCVESLTATLKTALRAPSSELEKMGKTGATRVARSHNALTEAKKLAQLFQTLNSEL</sequence>
<feature type="transmembrane region" description="Helical" evidence="1">
    <location>
        <begin position="58"/>
        <end position="80"/>
    </location>
</feature>
<accession>A0A8J7B8K1</accession>
<dbReference type="AlphaFoldDB" id="A0A8J7B8K1"/>
<evidence type="ECO:0000313" key="4">
    <source>
        <dbReference type="Proteomes" id="UP000654482"/>
    </source>
</evidence>